<accession>A0ABV3Y1S1</accession>
<protein>
    <submittedName>
        <fullName evidence="1">Uncharacterized protein</fullName>
    </submittedName>
</protein>
<evidence type="ECO:0000313" key="1">
    <source>
        <dbReference type="EMBL" id="MEX6429517.1"/>
    </source>
</evidence>
<dbReference type="EMBL" id="JBFSHR010000018">
    <property type="protein sequence ID" value="MEX6429517.1"/>
    <property type="molecule type" value="Genomic_DNA"/>
</dbReference>
<proteinExistence type="predicted"/>
<sequence>MSTDSALRLLMPSLDELESVLSNLLNAPVRGDRLRKGEVMPDGYLAGLYHDQDDILRAIIQVDFAFALDCGARLSMIPVGVVEETKASGQLTETMTANVHEILNIFGLLFNEQRPGAPRVRLVALVGANELPDEARALLGHPKVQGIDARISWKGIDARGFLSVRMLPFDPRG</sequence>
<evidence type="ECO:0000313" key="2">
    <source>
        <dbReference type="Proteomes" id="UP001560267"/>
    </source>
</evidence>
<dbReference type="RefSeq" id="WP_298447578.1">
    <property type="nucleotide sequence ID" value="NZ_JBFSHR010000018.1"/>
</dbReference>
<dbReference type="Proteomes" id="UP001560267">
    <property type="component" value="Unassembled WGS sequence"/>
</dbReference>
<gene>
    <name evidence="1" type="ORF">AB6A68_06645</name>
</gene>
<keyword evidence="2" id="KW-1185">Reference proteome</keyword>
<comment type="caution">
    <text evidence="1">The sequence shown here is derived from an EMBL/GenBank/DDBJ whole genome shotgun (WGS) entry which is preliminary data.</text>
</comment>
<reference evidence="1 2" key="1">
    <citation type="submission" date="2024-07" db="EMBL/GenBank/DDBJ databases">
        <title>Draft Genome Sequence of Ferrimicrobium acidiphilum Strain YE2023, Isolated from a Pulp of Bioleach Reactor.</title>
        <authorList>
            <person name="Elkina Y.A."/>
            <person name="Bulaeva A.G."/>
            <person name="Beletsky A.V."/>
            <person name="Mardanov A.V."/>
        </authorList>
    </citation>
    <scope>NUCLEOTIDE SEQUENCE [LARGE SCALE GENOMIC DNA]</scope>
    <source>
        <strain evidence="1 2">YE2023</strain>
    </source>
</reference>
<name>A0ABV3Y1S1_9ACTN</name>
<organism evidence="1 2">
    <name type="scientific">Ferrimicrobium acidiphilum</name>
    <dbReference type="NCBI Taxonomy" id="121039"/>
    <lineage>
        <taxon>Bacteria</taxon>
        <taxon>Bacillati</taxon>
        <taxon>Actinomycetota</taxon>
        <taxon>Acidimicrobiia</taxon>
        <taxon>Acidimicrobiales</taxon>
        <taxon>Acidimicrobiaceae</taxon>
        <taxon>Ferrimicrobium</taxon>
    </lineage>
</organism>